<feature type="disulfide bond" evidence="1">
    <location>
        <begin position="108"/>
        <end position="117"/>
    </location>
</feature>
<feature type="domain" description="ZP" evidence="4">
    <location>
        <begin position="125"/>
        <end position="382"/>
    </location>
</feature>
<feature type="domain" description="EGF-like" evidence="3">
    <location>
        <begin position="82"/>
        <end position="118"/>
    </location>
</feature>
<keyword evidence="2" id="KW-0812">Transmembrane</keyword>
<evidence type="ECO:0000313" key="5">
    <source>
        <dbReference type="Proteomes" id="UP000515154"/>
    </source>
</evidence>
<keyword evidence="1" id="KW-1015">Disulfide bond</keyword>
<dbReference type="InterPro" id="IPR001507">
    <property type="entry name" value="ZP_dom"/>
</dbReference>
<evidence type="ECO:0000313" key="6">
    <source>
        <dbReference type="RefSeq" id="XP_036366296.1"/>
    </source>
</evidence>
<accession>A0A7E6FEV9</accession>
<evidence type="ECO:0000259" key="3">
    <source>
        <dbReference type="PROSITE" id="PS50026"/>
    </source>
</evidence>
<proteinExistence type="predicted"/>
<evidence type="ECO:0000259" key="4">
    <source>
        <dbReference type="PROSITE" id="PS51034"/>
    </source>
</evidence>
<keyword evidence="2" id="KW-0472">Membrane</keyword>
<dbReference type="RefSeq" id="XP_036366296.1">
    <property type="nucleotide sequence ID" value="XM_036510403.1"/>
</dbReference>
<dbReference type="CDD" id="cd00054">
    <property type="entry name" value="EGF_CA"/>
    <property type="match status" value="1"/>
</dbReference>
<feature type="transmembrane region" description="Helical" evidence="2">
    <location>
        <begin position="436"/>
        <end position="461"/>
    </location>
</feature>
<organism evidence="5 6">
    <name type="scientific">Octopus sinensis</name>
    <name type="common">East Asian common octopus</name>
    <dbReference type="NCBI Taxonomy" id="2607531"/>
    <lineage>
        <taxon>Eukaryota</taxon>
        <taxon>Metazoa</taxon>
        <taxon>Spiralia</taxon>
        <taxon>Lophotrochozoa</taxon>
        <taxon>Mollusca</taxon>
        <taxon>Cephalopoda</taxon>
        <taxon>Coleoidea</taxon>
        <taxon>Octopodiformes</taxon>
        <taxon>Octopoda</taxon>
        <taxon>Incirrata</taxon>
        <taxon>Octopodidae</taxon>
        <taxon>Octopus</taxon>
    </lineage>
</organism>
<dbReference type="PROSITE" id="PS50026">
    <property type="entry name" value="EGF_3"/>
    <property type="match status" value="2"/>
</dbReference>
<dbReference type="PROSITE" id="PS00022">
    <property type="entry name" value="EGF_1"/>
    <property type="match status" value="2"/>
</dbReference>
<dbReference type="InterPro" id="IPR000742">
    <property type="entry name" value="EGF"/>
</dbReference>
<keyword evidence="2" id="KW-1133">Transmembrane helix</keyword>
<gene>
    <name evidence="6" type="primary">LOC115221057</name>
</gene>
<keyword evidence="5" id="KW-1185">Reference proteome</keyword>
<dbReference type="PROSITE" id="PS51034">
    <property type="entry name" value="ZP_2"/>
    <property type="match status" value="1"/>
</dbReference>
<feature type="domain" description="EGF-like" evidence="3">
    <location>
        <begin position="21"/>
        <end position="57"/>
    </location>
</feature>
<name>A0A7E6FEV9_9MOLL</name>
<protein>
    <submittedName>
        <fullName evidence="6">EGF-like domain-containing protein 2 isoform X1</fullName>
    </submittedName>
</protein>
<feature type="disulfide bond" evidence="1">
    <location>
        <begin position="47"/>
        <end position="56"/>
    </location>
</feature>
<dbReference type="Proteomes" id="UP000515154">
    <property type="component" value="Linkage group LG17"/>
</dbReference>
<dbReference type="PANTHER" id="PTHR46560:SF13">
    <property type="entry name" value="ZP DOMAIN-CONTAINING PROTEIN"/>
    <property type="match status" value="1"/>
</dbReference>
<comment type="caution">
    <text evidence="1">Lacks conserved residue(s) required for the propagation of feature annotation.</text>
</comment>
<keyword evidence="1" id="KW-0245">EGF-like domain</keyword>
<sequence length="491" mass="54478">MYLLEYVQPLLMMTLIYSQKVDFDCRRWGVSCAKNGRCLTTSNYCECSNNYTGHDCGLLTYVSAHEPHMLMSEKSWSSSISPSPNCGGLKCQNGGTCVTANETFFCYCSPSFYGDRCESSRVAVDCQSTQMSIKIAPFGQFTGKIFVKDFEDNPNCSFNNMGDVWELNLDYFSGCGAGIEGQTVFSDIPKIGDVSFKREIVVLYNQDIMNSFDELHTVSCQHNLKMVIDPMSMTSNVVEDSNLTKTDTKNIYNPIGFEIKDTNGDPLKKAVFVGDQVQLTFILWDNEVFNDFHVSDCEAFEAGGGHSSIKLIENSCVNKNAFSVIAGDLKKDGAIPMTISLLIRAFRFVKSPAVSFRCNVIGCKPDDDTCSSLSCRDGSNAFGRKRRDVDGVSGAIELTDGKDQKTLSKTLYVRELSIQNMSTMTPPDDCLAKNEFITMITCLGAVVLVLLILCGVLIYLVRRKRTEKDYNGEAPQKSMGIVDFKIPRVTN</sequence>
<evidence type="ECO:0000256" key="1">
    <source>
        <dbReference type="PROSITE-ProRule" id="PRU00076"/>
    </source>
</evidence>
<dbReference type="SMART" id="SM00181">
    <property type="entry name" value="EGF"/>
    <property type="match status" value="2"/>
</dbReference>
<dbReference type="SUPFAM" id="SSF57196">
    <property type="entry name" value="EGF/Laminin"/>
    <property type="match status" value="1"/>
</dbReference>
<dbReference type="AlphaFoldDB" id="A0A7E6FEV9"/>
<reference evidence="6" key="1">
    <citation type="submission" date="2025-08" db="UniProtKB">
        <authorList>
            <consortium name="RefSeq"/>
        </authorList>
    </citation>
    <scope>IDENTIFICATION</scope>
</reference>
<evidence type="ECO:0000256" key="2">
    <source>
        <dbReference type="SAM" id="Phobius"/>
    </source>
</evidence>
<dbReference type="Gene3D" id="2.10.25.10">
    <property type="entry name" value="Laminin"/>
    <property type="match status" value="1"/>
</dbReference>
<dbReference type="PANTHER" id="PTHR46560">
    <property type="entry name" value="CYPHER, ISOFORM B"/>
    <property type="match status" value="1"/>
</dbReference>